<dbReference type="PANTHER" id="PTHR43742">
    <property type="entry name" value="TRIMETHYLAMINE-N-OXIDE REDUCTASE"/>
    <property type="match status" value="1"/>
</dbReference>
<dbReference type="InterPro" id="IPR006656">
    <property type="entry name" value="Mopterin_OxRdtase"/>
</dbReference>
<dbReference type="GO" id="GO:0046872">
    <property type="term" value="F:metal ion binding"/>
    <property type="evidence" value="ECO:0007669"/>
    <property type="project" value="UniProtKB-KW"/>
</dbReference>
<dbReference type="InterPro" id="IPR050612">
    <property type="entry name" value="Prok_Mopterin_Oxidored"/>
</dbReference>
<dbReference type="Gene3D" id="3.40.228.10">
    <property type="entry name" value="Dimethylsulfoxide Reductase, domain 2"/>
    <property type="match status" value="1"/>
</dbReference>
<sequence>MSVELASVCPLDCPDTCSFTVSVEEGKVAKVRGSKANPLTNGVVCNKVARYYPEFVHGKNRLTYPMKRVGPKGGEDFERISWEEAFDTIYERFTAIIQEHGPQAIVPYNYAGPHGLLAMGSMDLRFFYRLGASILFRRAMCGGVKSEAFKGTFGLAGAMQPEQCAKSKLIVVWGNNVTYCNLHLAPIIKKAKAEGAKLVVIDPKRIKIAEQADMYLPVRPGMDLILAWAIAVELERIGGFDQAFIDQHVEGAEEFMTEALKYSIEQSAELCGVSEEDIRAFAKLYKETAPAAISVGNGIERNRNGGNGIRAIFALPALAGKFGVAGGGIVGGAGNLFPKTIDKLQRPDLIPEGTRTLNIIDIGRHLAEDDLDIPLKGVFIYNHNPVVVSPDQNLTKKGLSREDVFTVGCDVAMTDSMKYCDIILPAATHFEHDDIFCAYGQPYLQRAEPVIAPVGESLPNTEIFRRLAARFGFNEEIFKATDKELIDDAIDNNDPRLKGYRPSEIPVGTALSMERNGEDTILFKNALPATPSGRIELKSGYLRDTFGEEIPTYHPVEDSFPLSLVTPSSNKMITSTFGGVKANDDVPELEIHPEDAAARGLKDGMQVKVYNRLGEVYLPLKISDNVRPGVLYSPKGSWFKTTTNNQTVSALAPTFKADLSEGACFNDCRVEVVAA</sequence>
<dbReference type="Pfam" id="PF04879">
    <property type="entry name" value="Molybdop_Fe4S4"/>
    <property type="match status" value="1"/>
</dbReference>
<comment type="similarity">
    <text evidence="1">Belongs to the prokaryotic molybdopterin-containing oxidoreductase family.</text>
</comment>
<dbReference type="Pfam" id="PF01568">
    <property type="entry name" value="Molydop_binding"/>
    <property type="match status" value="1"/>
</dbReference>
<dbReference type="GO" id="GO:0043546">
    <property type="term" value="F:molybdopterin cofactor binding"/>
    <property type="evidence" value="ECO:0007669"/>
    <property type="project" value="InterPro"/>
</dbReference>
<dbReference type="SUPFAM" id="SSF53706">
    <property type="entry name" value="Formate dehydrogenase/DMSO reductase, domains 1-3"/>
    <property type="match status" value="1"/>
</dbReference>
<evidence type="ECO:0000256" key="4">
    <source>
        <dbReference type="ARBA" id="ARBA00023014"/>
    </source>
</evidence>
<dbReference type="Gene3D" id="3.30.2070.10">
    <property type="entry name" value="Formate dehydrogenase/DMSO reductase"/>
    <property type="match status" value="1"/>
</dbReference>
<evidence type="ECO:0000256" key="3">
    <source>
        <dbReference type="ARBA" id="ARBA00023004"/>
    </source>
</evidence>
<comment type="caution">
    <text evidence="6">The sequence shown here is derived from an EMBL/GenBank/DDBJ whole genome shotgun (WGS) entry which is preliminary data.</text>
</comment>
<dbReference type="InterPro" id="IPR006657">
    <property type="entry name" value="MoPterin_dinucl-bd_dom"/>
</dbReference>
<dbReference type="SMART" id="SM00926">
    <property type="entry name" value="Molybdop_Fe4S4"/>
    <property type="match status" value="1"/>
</dbReference>
<dbReference type="Gene3D" id="2.20.25.90">
    <property type="entry name" value="ADC-like domains"/>
    <property type="match status" value="1"/>
</dbReference>
<dbReference type="EMBL" id="WTUW01000009">
    <property type="protein sequence ID" value="MZR31770.1"/>
    <property type="molecule type" value="Genomic_DNA"/>
</dbReference>
<evidence type="ECO:0000313" key="7">
    <source>
        <dbReference type="Proteomes" id="UP000476030"/>
    </source>
</evidence>
<keyword evidence="3" id="KW-0408">Iron</keyword>
<dbReference type="InterPro" id="IPR006963">
    <property type="entry name" value="Mopterin_OxRdtase_4Fe-4S_dom"/>
</dbReference>
<dbReference type="PROSITE" id="PS51669">
    <property type="entry name" value="4FE4S_MOW_BIS_MGD"/>
    <property type="match status" value="1"/>
</dbReference>
<dbReference type="InterPro" id="IPR009010">
    <property type="entry name" value="Asp_de-COase-like_dom_sf"/>
</dbReference>
<gene>
    <name evidence="6" type="ORF">GQE98_14130</name>
</gene>
<dbReference type="RefSeq" id="WP_161316364.1">
    <property type="nucleotide sequence ID" value="NZ_WTUW01000009.1"/>
</dbReference>
<evidence type="ECO:0000313" key="6">
    <source>
        <dbReference type="EMBL" id="MZR31770.1"/>
    </source>
</evidence>
<name>A0A6L8WBB9_9PROT</name>
<reference evidence="6 7" key="1">
    <citation type="submission" date="2019-12" db="EMBL/GenBank/DDBJ databases">
        <title>Snethiella sp. nov. sp. isolated from sea sand.</title>
        <authorList>
            <person name="Kim J."/>
            <person name="Jeong S.E."/>
            <person name="Jung H.S."/>
            <person name="Jeon C.O."/>
        </authorList>
    </citation>
    <scope>NUCLEOTIDE SEQUENCE [LARGE SCALE GENOMIC DNA]</scope>
    <source>
        <strain evidence="6 7">DP05</strain>
    </source>
</reference>
<organism evidence="6 7">
    <name type="scientific">Sneathiella litorea</name>
    <dbReference type="NCBI Taxonomy" id="2606216"/>
    <lineage>
        <taxon>Bacteria</taxon>
        <taxon>Pseudomonadati</taxon>
        <taxon>Pseudomonadota</taxon>
        <taxon>Alphaproteobacteria</taxon>
        <taxon>Sneathiellales</taxon>
        <taxon>Sneathiellaceae</taxon>
        <taxon>Sneathiella</taxon>
    </lineage>
</organism>
<dbReference type="PANTHER" id="PTHR43742:SF6">
    <property type="entry name" value="OXIDOREDUCTASE YYAE-RELATED"/>
    <property type="match status" value="1"/>
</dbReference>
<dbReference type="GO" id="GO:0051536">
    <property type="term" value="F:iron-sulfur cluster binding"/>
    <property type="evidence" value="ECO:0007669"/>
    <property type="project" value="UniProtKB-KW"/>
</dbReference>
<dbReference type="GO" id="GO:0016491">
    <property type="term" value="F:oxidoreductase activity"/>
    <property type="evidence" value="ECO:0007669"/>
    <property type="project" value="InterPro"/>
</dbReference>
<dbReference type="Proteomes" id="UP000476030">
    <property type="component" value="Unassembled WGS sequence"/>
</dbReference>
<evidence type="ECO:0000256" key="2">
    <source>
        <dbReference type="ARBA" id="ARBA00022723"/>
    </source>
</evidence>
<keyword evidence="7" id="KW-1185">Reference proteome</keyword>
<dbReference type="Pfam" id="PF00384">
    <property type="entry name" value="Molybdopterin"/>
    <property type="match status" value="1"/>
</dbReference>
<keyword evidence="2" id="KW-0479">Metal-binding</keyword>
<dbReference type="AlphaFoldDB" id="A0A6L8WBB9"/>
<proteinExistence type="inferred from homology"/>
<dbReference type="SUPFAM" id="SSF50692">
    <property type="entry name" value="ADC-like"/>
    <property type="match status" value="1"/>
</dbReference>
<dbReference type="Gene3D" id="3.40.50.740">
    <property type="match status" value="1"/>
</dbReference>
<dbReference type="Gene3D" id="2.40.40.20">
    <property type="match status" value="1"/>
</dbReference>
<evidence type="ECO:0000256" key="1">
    <source>
        <dbReference type="ARBA" id="ARBA00010312"/>
    </source>
</evidence>
<keyword evidence="4" id="KW-0411">Iron-sulfur</keyword>
<protein>
    <submittedName>
        <fullName evidence="6">Molybdopterin-dependent oxidoreductase</fullName>
    </submittedName>
</protein>
<evidence type="ECO:0000259" key="5">
    <source>
        <dbReference type="PROSITE" id="PS51669"/>
    </source>
</evidence>
<dbReference type="CDD" id="cd02766">
    <property type="entry name" value="MopB_3"/>
    <property type="match status" value="1"/>
</dbReference>
<feature type="domain" description="4Fe-4S Mo/W bis-MGD-type" evidence="5">
    <location>
        <begin position="2"/>
        <end position="59"/>
    </location>
</feature>
<accession>A0A6L8WBB9</accession>